<proteinExistence type="predicted"/>
<evidence type="ECO:0000256" key="1">
    <source>
        <dbReference type="SAM" id="Phobius"/>
    </source>
</evidence>
<dbReference type="AlphaFoldDB" id="A0AAU8DV14"/>
<name>A0AAU8DV14_9ACTN</name>
<organism evidence="2">
    <name type="scientific">Nakamurella sp. A5-74</name>
    <dbReference type="NCBI Taxonomy" id="3158264"/>
    <lineage>
        <taxon>Bacteria</taxon>
        <taxon>Bacillati</taxon>
        <taxon>Actinomycetota</taxon>
        <taxon>Actinomycetes</taxon>
        <taxon>Nakamurellales</taxon>
        <taxon>Nakamurellaceae</taxon>
        <taxon>Nakamurella</taxon>
    </lineage>
</organism>
<dbReference type="RefSeq" id="WP_353650836.1">
    <property type="nucleotide sequence ID" value="NZ_CP159218.1"/>
</dbReference>
<keyword evidence="1" id="KW-0812">Transmembrane</keyword>
<keyword evidence="1" id="KW-0472">Membrane</keyword>
<feature type="transmembrane region" description="Helical" evidence="1">
    <location>
        <begin position="122"/>
        <end position="145"/>
    </location>
</feature>
<evidence type="ECO:0000313" key="2">
    <source>
        <dbReference type="EMBL" id="XCG65226.1"/>
    </source>
</evidence>
<keyword evidence="1" id="KW-1133">Transmembrane helix</keyword>
<dbReference type="EMBL" id="CP159218">
    <property type="protein sequence ID" value="XCG65226.1"/>
    <property type="molecule type" value="Genomic_DNA"/>
</dbReference>
<protein>
    <submittedName>
        <fullName evidence="2">Uncharacterized protein</fullName>
    </submittedName>
</protein>
<feature type="transmembrane region" description="Helical" evidence="1">
    <location>
        <begin position="157"/>
        <end position="174"/>
    </location>
</feature>
<gene>
    <name evidence="2" type="ORF">ABLG96_08025</name>
</gene>
<sequence length="190" mass="20824">MPTRALFHLRMPDDNTGWADYAVDIPRKRKRDPGTGRAMIAHVYLGGTHVAQSKLPARFPVHGGTIEVATSRYGLKRCHYVEIGGRELQLTPDPRSAEGKRSHFGREHPGLSRMIGMLSMTLLIIGVILLIFQLVGPLSAIPLVAEKIGTIESPVHLPWWLNFALGLGAAAGALERGLRLRHSWLDSAGT</sequence>
<reference evidence="2" key="1">
    <citation type="submission" date="2024-05" db="EMBL/GenBank/DDBJ databases">
        <authorList>
            <person name="Cai S.Y."/>
            <person name="Jin L.M."/>
            <person name="Li H.R."/>
        </authorList>
    </citation>
    <scope>NUCLEOTIDE SEQUENCE</scope>
    <source>
        <strain evidence="2">A5-74</strain>
    </source>
</reference>
<accession>A0AAU8DV14</accession>